<accession>A0A1E3SM89</accession>
<keyword evidence="2" id="KW-1185">Reference proteome</keyword>
<reference evidence="1 2" key="1">
    <citation type="submission" date="2017-02" db="EMBL/GenBank/DDBJ databases">
        <title>The new phylogeny of genus Mycobacterium.</title>
        <authorList>
            <person name="Tortoli E."/>
            <person name="Trovato A."/>
            <person name="Cirillo D.M."/>
        </authorList>
    </citation>
    <scope>NUCLEOTIDE SEQUENCE [LARGE SCALE GENOMIC DNA]</scope>
    <source>
        <strain evidence="1 2">DSM 44049</strain>
    </source>
</reference>
<dbReference type="NCBIfam" id="NF040652">
    <property type="entry name" value="Mbox_reg_Rv1535"/>
    <property type="match status" value="1"/>
</dbReference>
<dbReference type="NCBIfam" id="NF040653">
    <property type="entry name" value="Rv1535_dom"/>
    <property type="match status" value="1"/>
</dbReference>
<name>A0A1E3SM89_MYCIE</name>
<proteinExistence type="predicted"/>
<sequence>MTAALCNDEVGAVTTAPQLHLVRDDSPIQAAPKKASRRVNTQPFGGGDPLVEGAARLLCVPLRHVYAALWRIGVLEVQA</sequence>
<dbReference type="OrthoDB" id="4561580at2"/>
<dbReference type="Proteomes" id="UP000192739">
    <property type="component" value="Unassembled WGS sequence"/>
</dbReference>
<comment type="caution">
    <text evidence="1">The sequence shown here is derived from an EMBL/GenBank/DDBJ whole genome shotgun (WGS) entry which is preliminary data.</text>
</comment>
<evidence type="ECO:0000313" key="1">
    <source>
        <dbReference type="EMBL" id="ORB09656.1"/>
    </source>
</evidence>
<evidence type="ECO:0000313" key="2">
    <source>
        <dbReference type="Proteomes" id="UP000192739"/>
    </source>
</evidence>
<dbReference type="RefSeq" id="WP_069417042.1">
    <property type="nucleotide sequence ID" value="NZ_CBCRZH010000008.1"/>
</dbReference>
<dbReference type="EMBL" id="MVHT01000008">
    <property type="protein sequence ID" value="ORB09656.1"/>
    <property type="molecule type" value="Genomic_DNA"/>
</dbReference>
<gene>
    <name evidence="1" type="ORF">BST27_04685</name>
</gene>
<dbReference type="AlphaFoldDB" id="A0A1E3SM89"/>
<protein>
    <submittedName>
        <fullName evidence="1">Uncharacterized protein</fullName>
    </submittedName>
</protein>
<organism evidence="1 2">
    <name type="scientific">Mycobacterium intermedium</name>
    <dbReference type="NCBI Taxonomy" id="28445"/>
    <lineage>
        <taxon>Bacteria</taxon>
        <taxon>Bacillati</taxon>
        <taxon>Actinomycetota</taxon>
        <taxon>Actinomycetes</taxon>
        <taxon>Mycobacteriales</taxon>
        <taxon>Mycobacteriaceae</taxon>
        <taxon>Mycobacterium</taxon>
        <taxon>Mycobacterium simiae complex</taxon>
    </lineage>
</organism>